<dbReference type="Proteomes" id="UP000653644">
    <property type="component" value="Unassembled WGS sequence"/>
</dbReference>
<evidence type="ECO:0000256" key="1">
    <source>
        <dbReference type="SAM" id="MobiDB-lite"/>
    </source>
</evidence>
<dbReference type="EMBL" id="BMVN01000013">
    <property type="protein sequence ID" value="GHA31489.1"/>
    <property type="molecule type" value="Genomic_DNA"/>
</dbReference>
<gene>
    <name evidence="2" type="ORF">GCM10010345_40280</name>
</gene>
<dbReference type="RefSeq" id="WP_189887893.1">
    <property type="nucleotide sequence ID" value="NZ_BMVN01000013.1"/>
</dbReference>
<sequence>MSHHPKPYESKYLSDQTTGFVWEFSGGRLVITGTCPECAGRTEHPVPDVMPGAVTKGGSGGASAREDEVPSEVYMRCRCRLPHPGDARESGGCGAKWVAVRQPGTGS</sequence>
<name>A0ABQ3CRR2_9ACTN</name>
<proteinExistence type="predicted"/>
<organism evidence="2 3">
    <name type="scientific">Streptomyces canarius</name>
    <dbReference type="NCBI Taxonomy" id="285453"/>
    <lineage>
        <taxon>Bacteria</taxon>
        <taxon>Bacillati</taxon>
        <taxon>Actinomycetota</taxon>
        <taxon>Actinomycetes</taxon>
        <taxon>Kitasatosporales</taxon>
        <taxon>Streptomycetaceae</taxon>
        <taxon>Streptomyces</taxon>
    </lineage>
</organism>
<reference evidence="3" key="1">
    <citation type="journal article" date="2019" name="Int. J. Syst. Evol. Microbiol.">
        <title>The Global Catalogue of Microorganisms (GCM) 10K type strain sequencing project: providing services to taxonomists for standard genome sequencing and annotation.</title>
        <authorList>
            <consortium name="The Broad Institute Genomics Platform"/>
            <consortium name="The Broad Institute Genome Sequencing Center for Infectious Disease"/>
            <person name="Wu L."/>
            <person name="Ma J."/>
        </authorList>
    </citation>
    <scope>NUCLEOTIDE SEQUENCE [LARGE SCALE GENOMIC DNA]</scope>
    <source>
        <strain evidence="3">JCM 4733</strain>
    </source>
</reference>
<accession>A0ABQ3CRR2</accession>
<feature type="region of interest" description="Disordered" evidence="1">
    <location>
        <begin position="42"/>
        <end position="67"/>
    </location>
</feature>
<evidence type="ECO:0000313" key="3">
    <source>
        <dbReference type="Proteomes" id="UP000653644"/>
    </source>
</evidence>
<keyword evidence="3" id="KW-1185">Reference proteome</keyword>
<evidence type="ECO:0000313" key="2">
    <source>
        <dbReference type="EMBL" id="GHA31489.1"/>
    </source>
</evidence>
<comment type="caution">
    <text evidence="2">The sequence shown here is derived from an EMBL/GenBank/DDBJ whole genome shotgun (WGS) entry which is preliminary data.</text>
</comment>
<protein>
    <submittedName>
        <fullName evidence="2">Uncharacterized protein</fullName>
    </submittedName>
</protein>